<dbReference type="AlphaFoldDB" id="A0A7R9BVR3"/>
<protein>
    <submittedName>
        <fullName evidence="2">Uncharacterized protein</fullName>
    </submittedName>
</protein>
<proteinExistence type="predicted"/>
<dbReference type="Proteomes" id="UP000678499">
    <property type="component" value="Unassembled WGS sequence"/>
</dbReference>
<evidence type="ECO:0000256" key="1">
    <source>
        <dbReference type="SAM" id="MobiDB-lite"/>
    </source>
</evidence>
<name>A0A7R9BVR3_9CRUS</name>
<keyword evidence="3" id="KW-1185">Reference proteome</keyword>
<sequence>MDSADAGDGVRRSGRKRIAKRLDSPSPPPPKRRGPRATGNGPTQSTPAARIPHVTSSVVLKARPPPHAAESPQKPTLGHDAQRDGAVVRLTKSTRRIEDDPRVDESIRREIAELRAANDTLASSNGGYAKKIKDLGSRLSRLKKKLEDGADRDSIEAVVARAKQLLNLVPAILFSSQLRNCGRPPGSRRFTEADLLLANAIHRQSPRCYLFLSKVFAMPGIDGLLRWVAERQVTTGKPLDKDYYEQHNLGYLLDAIPFQNAAKSVRRKPKPPTIQYQRKPAEKIEPETPPVNSVPEPDVEDVEGNEEDATVEQIVDMSNTSHVQPESDEDDVLDVVREVQDLVQEVTGVAEEIIDDDGEDAQALTI</sequence>
<gene>
    <name evidence="2" type="ORF">NMOB1V02_LOCUS9046</name>
</gene>
<dbReference type="EMBL" id="OA884879">
    <property type="protein sequence ID" value="CAD7281399.1"/>
    <property type="molecule type" value="Genomic_DNA"/>
</dbReference>
<dbReference type="EMBL" id="CAJPEX010002842">
    <property type="protein sequence ID" value="CAG0921551.1"/>
    <property type="molecule type" value="Genomic_DNA"/>
</dbReference>
<evidence type="ECO:0000313" key="2">
    <source>
        <dbReference type="EMBL" id="CAD7281399.1"/>
    </source>
</evidence>
<evidence type="ECO:0000313" key="3">
    <source>
        <dbReference type="Proteomes" id="UP000678499"/>
    </source>
</evidence>
<reference evidence="2" key="1">
    <citation type="submission" date="2020-11" db="EMBL/GenBank/DDBJ databases">
        <authorList>
            <person name="Tran Van P."/>
        </authorList>
    </citation>
    <scope>NUCLEOTIDE SEQUENCE</scope>
</reference>
<feature type="region of interest" description="Disordered" evidence="1">
    <location>
        <begin position="1"/>
        <end position="101"/>
    </location>
</feature>
<organism evidence="2">
    <name type="scientific">Notodromas monacha</name>
    <dbReference type="NCBI Taxonomy" id="399045"/>
    <lineage>
        <taxon>Eukaryota</taxon>
        <taxon>Metazoa</taxon>
        <taxon>Ecdysozoa</taxon>
        <taxon>Arthropoda</taxon>
        <taxon>Crustacea</taxon>
        <taxon>Oligostraca</taxon>
        <taxon>Ostracoda</taxon>
        <taxon>Podocopa</taxon>
        <taxon>Podocopida</taxon>
        <taxon>Cypridocopina</taxon>
        <taxon>Cypridoidea</taxon>
        <taxon>Cyprididae</taxon>
        <taxon>Notodromas</taxon>
    </lineage>
</organism>
<feature type="region of interest" description="Disordered" evidence="1">
    <location>
        <begin position="264"/>
        <end position="306"/>
    </location>
</feature>
<dbReference type="OrthoDB" id="6758319at2759"/>
<accession>A0A7R9BVR3</accession>
<feature type="compositionally biased region" description="Acidic residues" evidence="1">
    <location>
        <begin position="297"/>
        <end position="306"/>
    </location>
</feature>